<comment type="function">
    <text evidence="8">Involved in the coupling of aromatic side chains of the heptapeptide of vancomycin.</text>
</comment>
<sequence length="412" mass="45443">MTVTAAVTSREGEEIIAELIARGPHPDPYALYDRLRAISPVVYSEDNGKWYVTGYDEVAEVHMKHQALGQGKVPAPKRDPRYHESAYLQFLPRMTPWIDQPEHTRLRKLFAPAFSARRINSLADSIRSRVNSLLDVSEKGSRPDLVADVAEKVPISTICDLLGLPEQIKGIGLEWAQAMAELILVPLNALSDTELARGNEVISQSSAYFDEVIAERRRNPGDDLLSAFVRAEEDGDRMTSEEMVSLAFQLFIAASETSVGTMSMGVLWLLRNPEQLALLRQKPDLGKAAVEEYLRYDAPVQINLARIALEDVTVGGIPIPQGAVVSPVLGAANRDSRKFADPHRFDITRNPQHLSFGRGIHLCVGAPLARLQVSIAVETIINRYPHLALDGEPDLRGSAGLRALANLPVKFH</sequence>
<dbReference type="Pfam" id="PF00067">
    <property type="entry name" value="p450"/>
    <property type="match status" value="1"/>
</dbReference>
<evidence type="ECO:0000256" key="4">
    <source>
        <dbReference type="ARBA" id="ARBA00022723"/>
    </source>
</evidence>
<accession>A0A3N2GP93</accession>
<keyword evidence="4 9" id="KW-0479">Metal-binding</keyword>
<evidence type="ECO:0000256" key="9">
    <source>
        <dbReference type="RuleBase" id="RU000461"/>
    </source>
</evidence>
<dbReference type="InterPro" id="IPR002397">
    <property type="entry name" value="Cyt_P450_B"/>
</dbReference>
<evidence type="ECO:0000256" key="3">
    <source>
        <dbReference type="ARBA" id="ARBA00022617"/>
    </source>
</evidence>
<comment type="caution">
    <text evidence="10">The sequence shown here is derived from an EMBL/GenBank/DDBJ whole genome shotgun (WGS) entry which is preliminary data.</text>
</comment>
<dbReference type="PROSITE" id="PS00086">
    <property type="entry name" value="CYTOCHROME_P450"/>
    <property type="match status" value="1"/>
</dbReference>
<keyword evidence="6 9" id="KW-0408">Iron</keyword>
<dbReference type="GO" id="GO:0016705">
    <property type="term" value="F:oxidoreductase activity, acting on paired donors, with incorporation or reduction of molecular oxygen"/>
    <property type="evidence" value="ECO:0007669"/>
    <property type="project" value="InterPro"/>
</dbReference>
<dbReference type="Gene3D" id="1.10.630.10">
    <property type="entry name" value="Cytochrome P450"/>
    <property type="match status" value="1"/>
</dbReference>
<dbReference type="PANTHER" id="PTHR46696">
    <property type="entry name" value="P450, PUTATIVE (EUROFUNG)-RELATED"/>
    <property type="match status" value="1"/>
</dbReference>
<evidence type="ECO:0000313" key="10">
    <source>
        <dbReference type="EMBL" id="ROS38432.1"/>
    </source>
</evidence>
<dbReference type="GO" id="GO:0005506">
    <property type="term" value="F:iron ion binding"/>
    <property type="evidence" value="ECO:0007669"/>
    <property type="project" value="InterPro"/>
</dbReference>
<dbReference type="Proteomes" id="UP000274843">
    <property type="component" value="Unassembled WGS sequence"/>
</dbReference>
<organism evidence="10 11">
    <name type="scientific">Amycolatopsis thermoflava</name>
    <dbReference type="NCBI Taxonomy" id="84480"/>
    <lineage>
        <taxon>Bacteria</taxon>
        <taxon>Bacillati</taxon>
        <taxon>Actinomycetota</taxon>
        <taxon>Actinomycetes</taxon>
        <taxon>Pseudonocardiales</taxon>
        <taxon>Pseudonocardiaceae</taxon>
        <taxon>Amycolatopsis</taxon>
        <taxon>Amycolatopsis methanolica group</taxon>
    </lineage>
</organism>
<comment type="pathway">
    <text evidence="1">Antibiotic biosynthesis; vancomycin biosynthesis.</text>
</comment>
<evidence type="ECO:0000256" key="6">
    <source>
        <dbReference type="ARBA" id="ARBA00023004"/>
    </source>
</evidence>
<dbReference type="InterPro" id="IPR001128">
    <property type="entry name" value="Cyt_P450"/>
</dbReference>
<evidence type="ECO:0000313" key="11">
    <source>
        <dbReference type="Proteomes" id="UP000274843"/>
    </source>
</evidence>
<gene>
    <name evidence="10" type="ORF">EDD35_0708</name>
</gene>
<name>A0A3N2GP93_9PSEU</name>
<evidence type="ECO:0000256" key="2">
    <source>
        <dbReference type="ARBA" id="ARBA00010617"/>
    </source>
</evidence>
<evidence type="ECO:0000256" key="5">
    <source>
        <dbReference type="ARBA" id="ARBA00023002"/>
    </source>
</evidence>
<keyword evidence="3 9" id="KW-0349">Heme</keyword>
<dbReference type="InterPro" id="IPR017972">
    <property type="entry name" value="Cyt_P450_CS"/>
</dbReference>
<dbReference type="GeneID" id="301842181"/>
<dbReference type="PRINTS" id="PR00359">
    <property type="entry name" value="BP450"/>
</dbReference>
<dbReference type="EMBL" id="RKHY01000001">
    <property type="protein sequence ID" value="ROS38432.1"/>
    <property type="molecule type" value="Genomic_DNA"/>
</dbReference>
<evidence type="ECO:0000256" key="8">
    <source>
        <dbReference type="ARBA" id="ARBA00055433"/>
    </source>
</evidence>
<dbReference type="InterPro" id="IPR036396">
    <property type="entry name" value="Cyt_P450_sf"/>
</dbReference>
<protein>
    <submittedName>
        <fullName evidence="10">Pimelate synthase BioI</fullName>
    </submittedName>
</protein>
<dbReference type="GO" id="GO:0020037">
    <property type="term" value="F:heme binding"/>
    <property type="evidence" value="ECO:0007669"/>
    <property type="project" value="InterPro"/>
</dbReference>
<proteinExistence type="inferred from homology"/>
<keyword evidence="11" id="KW-1185">Reference proteome</keyword>
<evidence type="ECO:0000256" key="7">
    <source>
        <dbReference type="ARBA" id="ARBA00023033"/>
    </source>
</evidence>
<comment type="similarity">
    <text evidence="2 9">Belongs to the cytochrome P450 family.</text>
</comment>
<dbReference type="CDD" id="cd20625">
    <property type="entry name" value="CYP164-like"/>
    <property type="match status" value="1"/>
</dbReference>
<dbReference type="GO" id="GO:0004497">
    <property type="term" value="F:monooxygenase activity"/>
    <property type="evidence" value="ECO:0007669"/>
    <property type="project" value="UniProtKB-KW"/>
</dbReference>
<keyword evidence="5 9" id="KW-0560">Oxidoreductase</keyword>
<keyword evidence="7 9" id="KW-0503">Monooxygenase</keyword>
<dbReference type="SUPFAM" id="SSF48264">
    <property type="entry name" value="Cytochrome P450"/>
    <property type="match status" value="1"/>
</dbReference>
<dbReference type="RefSeq" id="WP_123682806.1">
    <property type="nucleotide sequence ID" value="NZ_RKHY01000001.1"/>
</dbReference>
<dbReference type="AlphaFoldDB" id="A0A3N2GP93"/>
<reference evidence="10 11" key="1">
    <citation type="submission" date="2018-11" db="EMBL/GenBank/DDBJ databases">
        <title>Sequencing the genomes of 1000 actinobacteria strains.</title>
        <authorList>
            <person name="Klenk H.-P."/>
        </authorList>
    </citation>
    <scope>NUCLEOTIDE SEQUENCE [LARGE SCALE GENOMIC DNA]</scope>
    <source>
        <strain evidence="10 11">DSM 44348</strain>
    </source>
</reference>
<dbReference type="PANTHER" id="PTHR46696:SF1">
    <property type="entry name" value="CYTOCHROME P450 YJIB-RELATED"/>
    <property type="match status" value="1"/>
</dbReference>
<dbReference type="FunFam" id="1.10.630.10:FF:000018">
    <property type="entry name" value="Cytochrome P450 monooxygenase"/>
    <property type="match status" value="1"/>
</dbReference>
<evidence type="ECO:0000256" key="1">
    <source>
        <dbReference type="ARBA" id="ARBA00004660"/>
    </source>
</evidence>